<keyword evidence="4" id="KW-1185">Reference proteome</keyword>
<organism evidence="3 4">
    <name type="scientific">Dreissena polymorpha</name>
    <name type="common">Zebra mussel</name>
    <name type="synonym">Mytilus polymorpha</name>
    <dbReference type="NCBI Taxonomy" id="45954"/>
    <lineage>
        <taxon>Eukaryota</taxon>
        <taxon>Metazoa</taxon>
        <taxon>Spiralia</taxon>
        <taxon>Lophotrochozoa</taxon>
        <taxon>Mollusca</taxon>
        <taxon>Bivalvia</taxon>
        <taxon>Autobranchia</taxon>
        <taxon>Heteroconchia</taxon>
        <taxon>Euheterodonta</taxon>
        <taxon>Imparidentia</taxon>
        <taxon>Neoheterodontei</taxon>
        <taxon>Myida</taxon>
        <taxon>Dreissenoidea</taxon>
        <taxon>Dreissenidae</taxon>
        <taxon>Dreissena</taxon>
    </lineage>
</organism>
<dbReference type="GO" id="GO:0005737">
    <property type="term" value="C:cytoplasm"/>
    <property type="evidence" value="ECO:0007669"/>
    <property type="project" value="TreeGrafter"/>
</dbReference>
<evidence type="ECO:0000256" key="1">
    <source>
        <dbReference type="RuleBase" id="RU367041"/>
    </source>
</evidence>
<keyword evidence="1" id="KW-0347">Helicase</keyword>
<accession>A0A9D4CSJ9</accession>
<keyword evidence="1" id="KW-0067">ATP-binding</keyword>
<dbReference type="EMBL" id="JAIWYP010000012">
    <property type="protein sequence ID" value="KAH3729877.1"/>
    <property type="molecule type" value="Genomic_DNA"/>
</dbReference>
<gene>
    <name evidence="3" type="ORF">DPMN_055855</name>
</gene>
<dbReference type="EC" id="3.1.-.-" evidence="1"/>
<dbReference type="Proteomes" id="UP000828390">
    <property type="component" value="Unassembled WGS sequence"/>
</dbReference>
<feature type="non-terminal residue" evidence="3">
    <location>
        <position position="240"/>
    </location>
</feature>
<feature type="domain" description="DNA2/NAM7 helicase-like C-terminal" evidence="2">
    <location>
        <begin position="4"/>
        <end position="135"/>
    </location>
</feature>
<dbReference type="CDD" id="cd18808">
    <property type="entry name" value="SF1_C_Upf1"/>
    <property type="match status" value="1"/>
</dbReference>
<keyword evidence="1" id="KW-0547">Nucleotide-binding</keyword>
<evidence type="ECO:0000259" key="2">
    <source>
        <dbReference type="Pfam" id="PF13087"/>
    </source>
</evidence>
<keyword evidence="1" id="KW-0227">DNA damage</keyword>
<comment type="subcellular location">
    <subcellularLocation>
        <location evidence="1">Nucleus</location>
    </subcellularLocation>
    <subcellularLocation>
        <location evidence="1">Chromosome</location>
    </subcellularLocation>
</comment>
<dbReference type="InterPro" id="IPR041679">
    <property type="entry name" value="DNA2/NAM7-like_C"/>
</dbReference>
<keyword evidence="1" id="KW-0539">Nucleus</keyword>
<dbReference type="InterPro" id="IPR047187">
    <property type="entry name" value="SF1_C_Upf1"/>
</dbReference>
<dbReference type="GO" id="GO:0033567">
    <property type="term" value="P:DNA replication, Okazaki fragment processing"/>
    <property type="evidence" value="ECO:0007669"/>
    <property type="project" value="UniProtKB-UniRule"/>
</dbReference>
<comment type="function">
    <text evidence="1">Key enzyme involved in DNA replication and DNA repair. Involved in Okazaki fragments processing by cleaving long flaps that escape FEN1: flaps that are longer than 27 nucleotides are coated by replication protein A complex (RPA), leading to recruit DNA2 which cleaves the flap until it is too short to bind RPA and becomes a substrate for FEN1. Also involved in 5'-end resection of DNA during double-strand break (DSB) repair by mediating the cleavage of 5'-ssDNA.</text>
</comment>
<name>A0A9D4CSJ9_DREPO</name>
<dbReference type="AlphaFoldDB" id="A0A9D4CSJ9"/>
<evidence type="ECO:0000313" key="4">
    <source>
        <dbReference type="Proteomes" id="UP000828390"/>
    </source>
</evidence>
<dbReference type="GO" id="GO:0017108">
    <property type="term" value="F:5'-flap endonuclease activity"/>
    <property type="evidence" value="ECO:0007669"/>
    <property type="project" value="UniProtKB-UniRule"/>
</dbReference>
<keyword evidence="1" id="KW-0378">Hydrolase</keyword>
<keyword evidence="1" id="KW-0004">4Fe-4S</keyword>
<dbReference type="InterPro" id="IPR027417">
    <property type="entry name" value="P-loop_NTPase"/>
</dbReference>
<keyword evidence="1" id="KW-0540">Nuclease</keyword>
<dbReference type="PANTHER" id="PTHR10887:SF433">
    <property type="entry name" value="DNA REPLICATION ATP-DEPENDENT HELICASE_NUCLEASE DNA2"/>
    <property type="match status" value="1"/>
</dbReference>
<dbReference type="Pfam" id="PF13087">
    <property type="entry name" value="AAA_12"/>
    <property type="match status" value="2"/>
</dbReference>
<dbReference type="GO" id="GO:0051539">
    <property type="term" value="F:4 iron, 4 sulfur cluster binding"/>
    <property type="evidence" value="ECO:0007669"/>
    <property type="project" value="UniProtKB-UniRule"/>
</dbReference>
<dbReference type="GO" id="GO:0005524">
    <property type="term" value="F:ATP binding"/>
    <property type="evidence" value="ECO:0007669"/>
    <property type="project" value="UniProtKB-UniRule"/>
</dbReference>
<comment type="similarity">
    <text evidence="1">Belongs to the DNA2/NAM7 helicase family.</text>
</comment>
<evidence type="ECO:0000313" key="3">
    <source>
        <dbReference type="EMBL" id="KAH3729877.1"/>
    </source>
</evidence>
<dbReference type="GO" id="GO:0005694">
    <property type="term" value="C:chromosome"/>
    <property type="evidence" value="ECO:0007669"/>
    <property type="project" value="UniProtKB-SubCell"/>
</dbReference>
<sequence length="240" mass="26590">ELGMDESLFLHLDRQQATFELHLQYRMNSAAALIARDQEMMKLSNSLVYEGRLQCGSEAVATQALTIPHPHMACQVIAGSAWMRQVLDVQLTSSVVFLNTEKLSASHSKVQGGGFRNETEANIVNHVIKGFAHVGISGSQGHHQGSSVEVNTVDQYQGRDKDIIIISFVMSSSCEKEKPGELLKDVRRLNVAVTRARYKLILVGNVSTLRQYGPLDHLLNILAADQQISFVDRICRGAKY</sequence>
<dbReference type="PANTHER" id="PTHR10887">
    <property type="entry name" value="DNA2/NAM7 HELICASE FAMILY"/>
    <property type="match status" value="1"/>
</dbReference>
<dbReference type="GO" id="GO:0017116">
    <property type="term" value="F:single-stranded DNA helicase activity"/>
    <property type="evidence" value="ECO:0007669"/>
    <property type="project" value="UniProtKB-UniRule"/>
</dbReference>
<dbReference type="GO" id="GO:0003677">
    <property type="term" value="F:DNA binding"/>
    <property type="evidence" value="ECO:0007669"/>
    <property type="project" value="UniProtKB-UniRule"/>
</dbReference>
<keyword evidence="1" id="KW-0234">DNA repair</keyword>
<comment type="caution">
    <text evidence="3">The sequence shown here is derived from an EMBL/GenBank/DDBJ whole genome shotgun (WGS) entry which is preliminary data.</text>
</comment>
<keyword evidence="1" id="KW-0479">Metal-binding</keyword>
<keyword evidence="1" id="KW-0408">Iron</keyword>
<proteinExistence type="inferred from homology"/>
<keyword evidence="1" id="KW-0158">Chromosome</keyword>
<dbReference type="GO" id="GO:0071932">
    <property type="term" value="P:replication fork reversal"/>
    <property type="evidence" value="ECO:0007669"/>
    <property type="project" value="TreeGrafter"/>
</dbReference>
<feature type="domain" description="DNA2/NAM7 helicase-like C-terminal" evidence="2">
    <location>
        <begin position="143"/>
        <end position="206"/>
    </location>
</feature>
<dbReference type="GO" id="GO:0046872">
    <property type="term" value="F:metal ion binding"/>
    <property type="evidence" value="ECO:0007669"/>
    <property type="project" value="UniProtKB-UniRule"/>
</dbReference>
<dbReference type="EC" id="3.6.4.12" evidence="1"/>
<keyword evidence="1" id="KW-0235">DNA replication</keyword>
<dbReference type="GO" id="GO:0005634">
    <property type="term" value="C:nucleus"/>
    <property type="evidence" value="ECO:0007669"/>
    <property type="project" value="UniProtKB-SubCell"/>
</dbReference>
<reference evidence="3" key="2">
    <citation type="submission" date="2020-11" db="EMBL/GenBank/DDBJ databases">
        <authorList>
            <person name="McCartney M.A."/>
            <person name="Auch B."/>
            <person name="Kono T."/>
            <person name="Mallez S."/>
            <person name="Becker A."/>
            <person name="Gohl D.M."/>
            <person name="Silverstein K.A.T."/>
            <person name="Koren S."/>
            <person name="Bechman K.B."/>
            <person name="Herman A."/>
            <person name="Abrahante J.E."/>
            <person name="Garbe J."/>
        </authorList>
    </citation>
    <scope>NUCLEOTIDE SEQUENCE</scope>
    <source>
        <strain evidence="3">Duluth1</strain>
        <tissue evidence="3">Whole animal</tissue>
    </source>
</reference>
<dbReference type="InterPro" id="IPR045055">
    <property type="entry name" value="DNA2/NAM7-like"/>
</dbReference>
<dbReference type="SUPFAM" id="SSF52540">
    <property type="entry name" value="P-loop containing nucleoside triphosphate hydrolases"/>
    <property type="match status" value="1"/>
</dbReference>
<dbReference type="GO" id="GO:0006281">
    <property type="term" value="P:DNA repair"/>
    <property type="evidence" value="ECO:0007669"/>
    <property type="project" value="UniProtKB-KW"/>
</dbReference>
<keyword evidence="1" id="KW-0511">Multifunctional enzyme</keyword>
<dbReference type="Gene3D" id="3.40.50.300">
    <property type="entry name" value="P-loop containing nucleotide triphosphate hydrolases"/>
    <property type="match status" value="2"/>
</dbReference>
<comment type="catalytic activity">
    <reaction evidence="1">
        <text>ATP + H2O = ADP + phosphate + H(+)</text>
        <dbReference type="Rhea" id="RHEA:13065"/>
        <dbReference type="ChEBI" id="CHEBI:15377"/>
        <dbReference type="ChEBI" id="CHEBI:15378"/>
        <dbReference type="ChEBI" id="CHEBI:30616"/>
        <dbReference type="ChEBI" id="CHEBI:43474"/>
        <dbReference type="ChEBI" id="CHEBI:456216"/>
        <dbReference type="EC" id="3.6.4.12"/>
    </reaction>
</comment>
<reference evidence="3" key="1">
    <citation type="journal article" date="2019" name="bioRxiv">
        <title>The Genome of the Zebra Mussel, Dreissena polymorpha: A Resource for Invasive Species Research.</title>
        <authorList>
            <person name="McCartney M.A."/>
            <person name="Auch B."/>
            <person name="Kono T."/>
            <person name="Mallez S."/>
            <person name="Zhang Y."/>
            <person name="Obille A."/>
            <person name="Becker A."/>
            <person name="Abrahante J.E."/>
            <person name="Garbe J."/>
            <person name="Badalamenti J.P."/>
            <person name="Herman A."/>
            <person name="Mangelson H."/>
            <person name="Liachko I."/>
            <person name="Sullivan S."/>
            <person name="Sone E.D."/>
            <person name="Koren S."/>
            <person name="Silverstein K.A.T."/>
            <person name="Beckman K.B."/>
            <person name="Gohl D.M."/>
        </authorList>
    </citation>
    <scope>NUCLEOTIDE SEQUENCE</scope>
    <source>
        <strain evidence="3">Duluth1</strain>
        <tissue evidence="3">Whole animal</tissue>
    </source>
</reference>
<keyword evidence="1" id="KW-0238">DNA-binding</keyword>
<keyword evidence="1" id="KW-0411">Iron-sulfur</keyword>
<protein>
    <recommendedName>
        <fullName evidence="1">DNA replication ATP-dependent helicase/nuclease</fullName>
        <ecNumber evidence="1">3.1.-.-</ecNumber>
        <ecNumber evidence="1">3.6.4.12</ecNumber>
    </recommendedName>
</protein>